<sequence length="50" mass="5791">MINIRDTDTKVNASEFMLEFEANINVMMIVRNDIARLKIGSIMVVFLLFL</sequence>
<comment type="caution">
    <text evidence="1">The sequence shown here is derived from an EMBL/GenBank/DDBJ whole genome shotgun (WGS) entry which is preliminary data.</text>
</comment>
<name>J6HR83_9FIRM</name>
<dbReference type="Proteomes" id="UP000005244">
    <property type="component" value="Unassembled WGS sequence"/>
</dbReference>
<dbReference type="AlphaFoldDB" id="J6HR83"/>
<proteinExistence type="predicted"/>
<gene>
    <name evidence="1" type="ORF">HMPREF1143_1313</name>
</gene>
<evidence type="ECO:0000313" key="2">
    <source>
        <dbReference type="Proteomes" id="UP000005244"/>
    </source>
</evidence>
<keyword evidence="2" id="KW-1185">Reference proteome</keyword>
<accession>J6HR83</accession>
<dbReference type="EMBL" id="ALNK01000005">
    <property type="protein sequence ID" value="EJU24618.1"/>
    <property type="molecule type" value="Genomic_DNA"/>
</dbReference>
<reference evidence="1 2" key="1">
    <citation type="submission" date="2012-07" db="EMBL/GenBank/DDBJ databases">
        <authorList>
            <person name="Durkin A.S."/>
            <person name="McCorrison J."/>
            <person name="Torralba M."/>
            <person name="Gillis M."/>
            <person name="Methe B."/>
            <person name="Sutton G."/>
            <person name="Nelson K.E."/>
        </authorList>
    </citation>
    <scope>NUCLEOTIDE SEQUENCE [LARGE SCALE GENOMIC DNA]</scope>
    <source>
        <strain evidence="1 2">OBRC8</strain>
    </source>
</reference>
<protein>
    <submittedName>
        <fullName evidence="1">Uncharacterized protein</fullName>
    </submittedName>
</protein>
<evidence type="ECO:0000313" key="1">
    <source>
        <dbReference type="EMBL" id="EJU24618.1"/>
    </source>
</evidence>
<organism evidence="1 2">
    <name type="scientific">Peptoanaerobacter stomatis</name>
    <dbReference type="NCBI Taxonomy" id="796937"/>
    <lineage>
        <taxon>Bacteria</taxon>
        <taxon>Bacillati</taxon>
        <taxon>Bacillota</taxon>
        <taxon>Clostridia</taxon>
        <taxon>Peptostreptococcales</taxon>
        <taxon>Filifactoraceae</taxon>
        <taxon>Peptoanaerobacter</taxon>
    </lineage>
</organism>